<proteinExistence type="predicted"/>
<reference evidence="2 3" key="1">
    <citation type="journal article" date="2014" name="J. Biotechnol.">
        <title>Complete genome sequence of the actinobacterium Amycolatopsis japonica MG417-CF17(T) (=DSM 44213T) producing (S,S)-N,N'-ethylenediaminedisuccinic acid.</title>
        <authorList>
            <person name="Stegmann E."/>
            <person name="Albersmeier A."/>
            <person name="Spohn M."/>
            <person name="Gert H."/>
            <person name="Weber T."/>
            <person name="Wohlleben W."/>
            <person name="Kalinowski J."/>
            <person name="Ruckert C."/>
        </authorList>
    </citation>
    <scope>NUCLEOTIDE SEQUENCE [LARGE SCALE GENOMIC DNA]</scope>
    <source>
        <strain evidence="3">MG417-CF17 (DSM 44213)</strain>
    </source>
</reference>
<evidence type="ECO:0000313" key="3">
    <source>
        <dbReference type="Proteomes" id="UP000028492"/>
    </source>
</evidence>
<dbReference type="STRING" id="208439.AJAP_23285"/>
<dbReference type="AlphaFoldDB" id="A0A075V3V0"/>
<dbReference type="KEGG" id="aja:AJAP_23285"/>
<keyword evidence="3" id="KW-1185">Reference proteome</keyword>
<dbReference type="Proteomes" id="UP000028492">
    <property type="component" value="Chromosome"/>
</dbReference>
<accession>A0A075V3V0</accession>
<evidence type="ECO:0000256" key="1">
    <source>
        <dbReference type="SAM" id="MobiDB-lite"/>
    </source>
</evidence>
<dbReference type="RefSeq" id="WP_158073266.1">
    <property type="nucleotide sequence ID" value="NZ_CP008953.1"/>
</dbReference>
<organism evidence="2 3">
    <name type="scientific">Amycolatopsis japonica</name>
    <dbReference type="NCBI Taxonomy" id="208439"/>
    <lineage>
        <taxon>Bacteria</taxon>
        <taxon>Bacillati</taxon>
        <taxon>Actinomycetota</taxon>
        <taxon>Actinomycetes</taxon>
        <taxon>Pseudonocardiales</taxon>
        <taxon>Pseudonocardiaceae</taxon>
        <taxon>Amycolatopsis</taxon>
        <taxon>Amycolatopsis japonica group</taxon>
    </lineage>
</organism>
<dbReference type="HOGENOM" id="CLU_3076082_0_0_11"/>
<dbReference type="EMBL" id="CP008953">
    <property type="protein sequence ID" value="AIG77510.1"/>
    <property type="molecule type" value="Genomic_DNA"/>
</dbReference>
<gene>
    <name evidence="2" type="ORF">AJAP_23285</name>
</gene>
<feature type="region of interest" description="Disordered" evidence="1">
    <location>
        <begin position="32"/>
        <end position="52"/>
    </location>
</feature>
<sequence length="52" mass="5344">MTVKCSLSLLLRIAFWLWVVALLIGVALGSAAGTAPANPVSPVVATHGKEVD</sequence>
<name>A0A075V3V0_9PSEU</name>
<evidence type="ECO:0000313" key="2">
    <source>
        <dbReference type="EMBL" id="AIG77510.1"/>
    </source>
</evidence>
<protein>
    <submittedName>
        <fullName evidence="2">Putative secreted protein</fullName>
    </submittedName>
</protein>